<dbReference type="SMART" id="SM01154">
    <property type="entry name" value="DUF1704"/>
    <property type="match status" value="1"/>
</dbReference>
<comment type="cofactor">
    <cofactor evidence="1">
        <name>Zn(2+)</name>
        <dbReference type="ChEBI" id="CHEBI:29105"/>
    </cofactor>
</comment>
<evidence type="ECO:0000256" key="1">
    <source>
        <dbReference type="ARBA" id="ARBA00001947"/>
    </source>
</evidence>
<evidence type="ECO:0000313" key="6">
    <source>
        <dbReference type="Proteomes" id="UP001325680"/>
    </source>
</evidence>
<dbReference type="EMBL" id="CP139960">
    <property type="protein sequence ID" value="WQD37565.1"/>
    <property type="molecule type" value="Genomic_DNA"/>
</dbReference>
<dbReference type="Pfam" id="PF08014">
    <property type="entry name" value="MATCAP"/>
    <property type="match status" value="1"/>
</dbReference>
<evidence type="ECO:0000313" key="5">
    <source>
        <dbReference type="EMBL" id="WQD37565.1"/>
    </source>
</evidence>
<dbReference type="InterPro" id="IPR012548">
    <property type="entry name" value="MATCAP"/>
</dbReference>
<dbReference type="RefSeq" id="WP_114791654.1">
    <property type="nucleotide sequence ID" value="NZ_CP139960.1"/>
</dbReference>
<protein>
    <submittedName>
        <fullName evidence="5">DUF1704 domain-containing protein</fullName>
    </submittedName>
</protein>
<dbReference type="PANTHER" id="PTHR31817">
    <property type="match status" value="1"/>
</dbReference>
<proteinExistence type="predicted"/>
<dbReference type="Proteomes" id="UP001325680">
    <property type="component" value="Chromosome"/>
</dbReference>
<keyword evidence="6" id="KW-1185">Reference proteome</keyword>
<reference evidence="5 6" key="1">
    <citation type="submission" date="2023-12" db="EMBL/GenBank/DDBJ databases">
        <title>Genome sequencing and assembly of bacterial species from a model synthetic community.</title>
        <authorList>
            <person name="Hogle S.L."/>
        </authorList>
    </citation>
    <scope>NUCLEOTIDE SEQUENCE [LARGE SCALE GENOMIC DNA]</scope>
    <source>
        <strain evidence="5 6">HAMBI_3031</strain>
    </source>
</reference>
<name>A0ABZ0W2R9_9BACT</name>
<evidence type="ECO:0000256" key="3">
    <source>
        <dbReference type="ARBA" id="ARBA00022801"/>
    </source>
</evidence>
<evidence type="ECO:0000256" key="4">
    <source>
        <dbReference type="ARBA" id="ARBA00023049"/>
    </source>
</evidence>
<evidence type="ECO:0000256" key="2">
    <source>
        <dbReference type="ARBA" id="ARBA00022670"/>
    </source>
</evidence>
<dbReference type="PANTHER" id="PTHR31817:SF0">
    <property type="entry name" value="CHROMOSOME UNDETERMINED SCAFFOLD_67, WHOLE GENOME SHOTGUN SEQUENCE"/>
    <property type="match status" value="1"/>
</dbReference>
<keyword evidence="3" id="KW-0378">Hydrolase</keyword>
<sequence>MTDANQKILNRLQDKLKKSEPIHITLPGNGLLKIEKPVPFLLVYRLGEGRDYFPNRLGKTESAYLIAEDDAEGLMRRIIQIVSTLLADRFNGFLIVETWLSPKVYQSPFTIHISQKRAIDTARKLDAELNKIPIPSWGKTSVLKKQQEPAAPTDMQPLLKKDYIDKYGITFVGLEIAPVYVNEATGKPYPLFLRELRAGYSRALRKSFFEFIRLQTSFIASHFQMLGTTIIDDKAREIDRELAAYTKMFDFLMLVTPINADAAWEEFQNANYAKNPVFHYRPMPVDPELIKRKIYNLPIEDITDPTIAFLFRDKRKEIDRMLNMMQEREKHDFLLSSLQLFGPVSEQLLDVAKALLVAVDAGSEAATETKRLTAAEFALMAQKELKWLRAQDSSVSSNIRIADDIEGILVSKGVLNINSGFGISKKRAQPLLQHEIGTHVVTYYNGKAQPLELFSIGVPGYEELQEGLAVLAEYMTNGLTASRMRTLAARVVAVQEMISGKSFVDTFHLLSDKYTFAPHSAFNICMRVYRGGGLTKDAVYLKGFLNIIDYIKKGKDLKHLLIGKIREDYLPVVQELIHRNILLEAPITPRFLQGDFLAKLETIKKEANIFKMIQQ</sequence>
<keyword evidence="2" id="KW-0645">Protease</keyword>
<accession>A0ABZ0W2R9</accession>
<organism evidence="5 6">
    <name type="scientific">Niabella yanshanensis</name>
    <dbReference type="NCBI Taxonomy" id="577386"/>
    <lineage>
        <taxon>Bacteria</taxon>
        <taxon>Pseudomonadati</taxon>
        <taxon>Bacteroidota</taxon>
        <taxon>Chitinophagia</taxon>
        <taxon>Chitinophagales</taxon>
        <taxon>Chitinophagaceae</taxon>
        <taxon>Niabella</taxon>
    </lineage>
</organism>
<gene>
    <name evidence="5" type="ORF">U0035_17985</name>
</gene>
<keyword evidence="4" id="KW-0482">Metalloprotease</keyword>